<comment type="caution">
    <text evidence="8">The sequence shown here is derived from an EMBL/GenBank/DDBJ whole genome shotgun (WGS) entry which is preliminary data.</text>
</comment>
<feature type="domain" description="Protein kinase" evidence="7">
    <location>
        <begin position="52"/>
        <end position="344"/>
    </location>
</feature>
<reference evidence="9" key="1">
    <citation type="journal article" date="2024" name="IScience">
        <title>Strigolactones Initiate the Formation of Haustorium-like Structures in Castilleja.</title>
        <authorList>
            <person name="Buerger M."/>
            <person name="Peterson D."/>
            <person name="Chory J."/>
        </authorList>
    </citation>
    <scope>NUCLEOTIDE SEQUENCE [LARGE SCALE GENOMIC DNA]</scope>
</reference>
<dbReference type="PROSITE" id="PS50011">
    <property type="entry name" value="PROTEIN_KINASE_DOM"/>
    <property type="match status" value="1"/>
</dbReference>
<evidence type="ECO:0000256" key="4">
    <source>
        <dbReference type="ARBA" id="ARBA00022741"/>
    </source>
</evidence>
<dbReference type="SMART" id="SM00220">
    <property type="entry name" value="S_TKc"/>
    <property type="match status" value="1"/>
</dbReference>
<dbReference type="Pfam" id="PF00069">
    <property type="entry name" value="Pkinase"/>
    <property type="match status" value="1"/>
</dbReference>
<protein>
    <recommendedName>
        <fullName evidence="7">Protein kinase domain-containing protein</fullName>
    </recommendedName>
</protein>
<keyword evidence="5" id="KW-0418">Kinase</keyword>
<keyword evidence="9" id="KW-1185">Reference proteome</keyword>
<dbReference type="PANTHER" id="PTHR24056">
    <property type="entry name" value="CELL DIVISION PROTEIN KINASE"/>
    <property type="match status" value="1"/>
</dbReference>
<sequence length="356" mass="39892">MAALGFNQYSLFPPATTGFNLHQSLFPPARPPTSPPPRSPPLLCNHANGNTYQLLSVISQGSYGVVYRALDTKTGQIVAVKQEFHGLSKTTLREIKILDWLPRHPSIVELNDVIFDDQQRVFVVMEYVESDLCKLMNLRKIASTRFNLSEIKMFMKKLLEGVAFLHDNGVMHRDLKPSNILVNEIKGDLKICDFGLSRCFDRTKEMGRYTQRVGTLWYKAPELLLGAKEYSCAVDMWSVGCIMAELLLNRVLFQGSCEIRQIASIYKVLGMPDDVAWPGFSNLPGSGVVVEPLGERLPCNLLDSGVFIGHPLVTGLCFDLILKLLKYDPKKRITAKDALDHGWFKENCGLSADLNL</sequence>
<dbReference type="PANTHER" id="PTHR24056:SF107">
    <property type="entry name" value="CYCLIN-DEPENDENT KINASE 11A-RELATED"/>
    <property type="match status" value="1"/>
</dbReference>
<dbReference type="FunFam" id="1.10.510.10:FF:000624">
    <property type="entry name" value="Mitogen-activated protein kinase"/>
    <property type="match status" value="1"/>
</dbReference>
<dbReference type="InterPro" id="IPR008271">
    <property type="entry name" value="Ser/Thr_kinase_AS"/>
</dbReference>
<keyword evidence="3" id="KW-0808">Transferase</keyword>
<evidence type="ECO:0000256" key="6">
    <source>
        <dbReference type="ARBA" id="ARBA00022840"/>
    </source>
</evidence>
<comment type="similarity">
    <text evidence="1">Belongs to the protein kinase superfamily. CMGC Ser/Thr protein kinase family. CDC2/CDKX subfamily.</text>
</comment>
<evidence type="ECO:0000313" key="9">
    <source>
        <dbReference type="Proteomes" id="UP001632038"/>
    </source>
</evidence>
<keyword evidence="4" id="KW-0547">Nucleotide-binding</keyword>
<dbReference type="GO" id="GO:0005524">
    <property type="term" value="F:ATP binding"/>
    <property type="evidence" value="ECO:0007669"/>
    <property type="project" value="UniProtKB-KW"/>
</dbReference>
<name>A0ABD3BM90_9LAMI</name>
<accession>A0ABD3BM90</accession>
<keyword evidence="2" id="KW-0723">Serine/threonine-protein kinase</keyword>
<keyword evidence="6" id="KW-0067">ATP-binding</keyword>
<dbReference type="InterPro" id="IPR050108">
    <property type="entry name" value="CDK"/>
</dbReference>
<evidence type="ECO:0000256" key="5">
    <source>
        <dbReference type="ARBA" id="ARBA00022777"/>
    </source>
</evidence>
<dbReference type="PROSITE" id="PS00108">
    <property type="entry name" value="PROTEIN_KINASE_ST"/>
    <property type="match status" value="1"/>
</dbReference>
<dbReference type="Gene3D" id="1.10.510.10">
    <property type="entry name" value="Transferase(Phosphotransferase) domain 1"/>
    <property type="match status" value="1"/>
</dbReference>
<organism evidence="8 9">
    <name type="scientific">Castilleja foliolosa</name>
    <dbReference type="NCBI Taxonomy" id="1961234"/>
    <lineage>
        <taxon>Eukaryota</taxon>
        <taxon>Viridiplantae</taxon>
        <taxon>Streptophyta</taxon>
        <taxon>Embryophyta</taxon>
        <taxon>Tracheophyta</taxon>
        <taxon>Spermatophyta</taxon>
        <taxon>Magnoliopsida</taxon>
        <taxon>eudicotyledons</taxon>
        <taxon>Gunneridae</taxon>
        <taxon>Pentapetalae</taxon>
        <taxon>asterids</taxon>
        <taxon>lamiids</taxon>
        <taxon>Lamiales</taxon>
        <taxon>Orobanchaceae</taxon>
        <taxon>Pedicularideae</taxon>
        <taxon>Castillejinae</taxon>
        <taxon>Castilleja</taxon>
    </lineage>
</organism>
<dbReference type="AlphaFoldDB" id="A0ABD3BM90"/>
<dbReference type="SUPFAM" id="SSF56112">
    <property type="entry name" value="Protein kinase-like (PK-like)"/>
    <property type="match status" value="1"/>
</dbReference>
<proteinExistence type="inferred from homology"/>
<gene>
    <name evidence="8" type="ORF">CASFOL_037673</name>
</gene>
<dbReference type="Gene3D" id="3.30.200.20">
    <property type="entry name" value="Phosphorylase Kinase, domain 1"/>
    <property type="match status" value="1"/>
</dbReference>
<dbReference type="GO" id="GO:0004674">
    <property type="term" value="F:protein serine/threonine kinase activity"/>
    <property type="evidence" value="ECO:0007669"/>
    <property type="project" value="UniProtKB-KW"/>
</dbReference>
<dbReference type="InterPro" id="IPR011009">
    <property type="entry name" value="Kinase-like_dom_sf"/>
</dbReference>
<evidence type="ECO:0000256" key="2">
    <source>
        <dbReference type="ARBA" id="ARBA00022527"/>
    </source>
</evidence>
<dbReference type="Proteomes" id="UP001632038">
    <property type="component" value="Unassembled WGS sequence"/>
</dbReference>
<dbReference type="EMBL" id="JAVIJP010000080">
    <property type="protein sequence ID" value="KAL3618591.1"/>
    <property type="molecule type" value="Genomic_DNA"/>
</dbReference>
<dbReference type="InterPro" id="IPR000719">
    <property type="entry name" value="Prot_kinase_dom"/>
</dbReference>
<evidence type="ECO:0000259" key="7">
    <source>
        <dbReference type="PROSITE" id="PS50011"/>
    </source>
</evidence>
<evidence type="ECO:0000313" key="8">
    <source>
        <dbReference type="EMBL" id="KAL3618591.1"/>
    </source>
</evidence>
<evidence type="ECO:0000256" key="3">
    <source>
        <dbReference type="ARBA" id="ARBA00022679"/>
    </source>
</evidence>
<evidence type="ECO:0000256" key="1">
    <source>
        <dbReference type="ARBA" id="ARBA00006485"/>
    </source>
</evidence>